<evidence type="ECO:0000313" key="2">
    <source>
        <dbReference type="Proteomes" id="UP001152795"/>
    </source>
</evidence>
<comment type="caution">
    <text evidence="1">The sequence shown here is derived from an EMBL/GenBank/DDBJ whole genome shotgun (WGS) entry which is preliminary data.</text>
</comment>
<accession>A0A6S7IMY4</accession>
<dbReference type="PROSITE" id="PS50097">
    <property type="entry name" value="BTB"/>
    <property type="match status" value="2"/>
</dbReference>
<gene>
    <name evidence="1" type="ORF">PACLA_8A002540</name>
</gene>
<dbReference type="EMBL" id="CACRXK020010992">
    <property type="protein sequence ID" value="CAB4020515.1"/>
    <property type="molecule type" value="Genomic_DNA"/>
</dbReference>
<name>A0A6S7IMY4_PARCT</name>
<dbReference type="InterPro" id="IPR011333">
    <property type="entry name" value="SKP1/BTB/POZ_sf"/>
</dbReference>
<protein>
    <submittedName>
        <fullName evidence="1">Rho-related racA-like</fullName>
    </submittedName>
</protein>
<dbReference type="Gene3D" id="3.30.710.10">
    <property type="entry name" value="Potassium Channel Kv1.1, Chain A"/>
    <property type="match status" value="2"/>
</dbReference>
<dbReference type="Proteomes" id="UP001152795">
    <property type="component" value="Unassembled WGS sequence"/>
</dbReference>
<dbReference type="Pfam" id="PF00651">
    <property type="entry name" value="BTB"/>
    <property type="match status" value="2"/>
</dbReference>
<reference evidence="1" key="1">
    <citation type="submission" date="2020-04" db="EMBL/GenBank/DDBJ databases">
        <authorList>
            <person name="Alioto T."/>
            <person name="Alioto T."/>
            <person name="Gomez Garrido J."/>
        </authorList>
    </citation>
    <scope>NUCLEOTIDE SEQUENCE</scope>
    <source>
        <strain evidence="1">A484AB</strain>
    </source>
</reference>
<dbReference type="PANTHER" id="PTHR24413">
    <property type="entry name" value="SPECKLE-TYPE POZ PROTEIN"/>
    <property type="match status" value="1"/>
</dbReference>
<sequence length="379" mass="43099">MGNLLGDTNPGTDVTFIFPDKTTVEAHRLVLCCTSSLYRRIFLSNTALSNLNAANPDAKIGGKLTSKDINNGRVAGFVLVSSDRDIPYDCVYFEESQRIFLTLSEDISKAALIEVLNFMYTGKLNLSTETEEKHTMAILDVAQTFEVEILTEFLKSEQEMSEKDLFEQWKAEFVSFDDALFCNTSRFSDVSFRVEEQLVRAHLCVLIAHCDFMAAMLSGNFQESGQQEIPLPSVSLDGFLGFLQYLYTDNVNFEHHDPIEVLKVANRFCSPRLVTLCEVCLEKKMESSLANSKKKSDRLGDLIQLIITAQTHNAHQLASKYLYYIAINFEEFKKKKELDCLSTDNLIVIEQQRWPPPCYLTELNAYRKTHDRDSSCTLM</sequence>
<dbReference type="AlphaFoldDB" id="A0A6S7IMY4"/>
<dbReference type="SMART" id="SM00225">
    <property type="entry name" value="BTB"/>
    <property type="match status" value="2"/>
</dbReference>
<dbReference type="SUPFAM" id="SSF54695">
    <property type="entry name" value="POZ domain"/>
    <property type="match status" value="2"/>
</dbReference>
<dbReference type="OrthoDB" id="10251809at2759"/>
<evidence type="ECO:0000313" key="1">
    <source>
        <dbReference type="EMBL" id="CAB4020515.1"/>
    </source>
</evidence>
<organism evidence="1 2">
    <name type="scientific">Paramuricea clavata</name>
    <name type="common">Red gorgonian</name>
    <name type="synonym">Violescent sea-whip</name>
    <dbReference type="NCBI Taxonomy" id="317549"/>
    <lineage>
        <taxon>Eukaryota</taxon>
        <taxon>Metazoa</taxon>
        <taxon>Cnidaria</taxon>
        <taxon>Anthozoa</taxon>
        <taxon>Octocorallia</taxon>
        <taxon>Malacalcyonacea</taxon>
        <taxon>Plexauridae</taxon>
        <taxon>Paramuricea</taxon>
    </lineage>
</organism>
<proteinExistence type="predicted"/>
<dbReference type="InterPro" id="IPR000210">
    <property type="entry name" value="BTB/POZ_dom"/>
</dbReference>
<keyword evidence="2" id="KW-1185">Reference proteome</keyword>